<evidence type="ECO:0000313" key="2">
    <source>
        <dbReference type="Proteomes" id="UP000003477"/>
    </source>
</evidence>
<dbReference type="EMBL" id="AESD01000261">
    <property type="protein sequence ID" value="EHJ13582.1"/>
    <property type="molecule type" value="Genomic_DNA"/>
</dbReference>
<accession>G5J2K4</accession>
<protein>
    <submittedName>
        <fullName evidence="1">Uncharacterized protein</fullName>
    </submittedName>
</protein>
<proteinExistence type="predicted"/>
<comment type="caution">
    <text evidence="1">The sequence shown here is derived from an EMBL/GenBank/DDBJ whole genome shotgun (WGS) entry which is preliminary data.</text>
</comment>
<gene>
    <name evidence="1" type="ORF">CWATWH0003_1738</name>
</gene>
<reference evidence="1 2" key="1">
    <citation type="journal article" date="2011" name="Front. Microbiol.">
        <title>Two Strains of Crocosphaera watsonii with Highly Conserved Genomes are Distinguished by Strain-Specific Features.</title>
        <authorList>
            <person name="Bench S.R."/>
            <person name="Ilikchyan I.N."/>
            <person name="Tripp H.J."/>
            <person name="Zehr J.P."/>
        </authorList>
    </citation>
    <scope>NUCLEOTIDE SEQUENCE [LARGE SCALE GENOMIC DNA]</scope>
    <source>
        <strain evidence="1 2">WH 0003</strain>
    </source>
</reference>
<organism evidence="1 2">
    <name type="scientific">Crocosphaera watsonii WH 0003</name>
    <dbReference type="NCBI Taxonomy" id="423471"/>
    <lineage>
        <taxon>Bacteria</taxon>
        <taxon>Bacillati</taxon>
        <taxon>Cyanobacteriota</taxon>
        <taxon>Cyanophyceae</taxon>
        <taxon>Oscillatoriophycideae</taxon>
        <taxon>Chroococcales</taxon>
        <taxon>Aphanothecaceae</taxon>
        <taxon>Crocosphaera</taxon>
    </lineage>
</organism>
<evidence type="ECO:0000313" key="1">
    <source>
        <dbReference type="EMBL" id="EHJ13582.1"/>
    </source>
</evidence>
<dbReference type="Proteomes" id="UP000003477">
    <property type="component" value="Unassembled WGS sequence"/>
</dbReference>
<name>G5J2K4_CROWT</name>
<sequence>MISFERKGYMIPNLYVFLKSNQPQETIANSQSVDQLSM</sequence>
<dbReference type="PATRIC" id="fig|423471.3.peg.1626"/>
<dbReference type="AlphaFoldDB" id="G5J2K4"/>